<reference evidence="2 3" key="1">
    <citation type="submission" date="2016-11" db="EMBL/GenBank/DDBJ databases">
        <authorList>
            <person name="Jaros S."/>
            <person name="Januszkiewicz K."/>
            <person name="Wedrychowicz H."/>
        </authorList>
    </citation>
    <scope>NUCLEOTIDE SEQUENCE [LARGE SCALE GENOMIC DNA]</scope>
    <source>
        <strain evidence="2 3">DSM 46144</strain>
    </source>
</reference>
<sequence length="648" mass="67922">MIDVSDLVTDDFAESVASRMAQYVDSVPRKPAAELGRVGAPQDTERASPHARVRAIQARRASRRSRRPGPEPQPAPGQGRHSLRPGAEPQPVALAALRGQDPLVVERLLGALERSVADAPAGLPDLSAHLRPLPDGSHIAFLSSGRESAAYTAASLIDRLRPGVADLVLALARALAEHPAIQPHLRADPAVPPPATASSSADAASADAAAASSSAAYSAAADGEEAVAAQHGAAYLALSVATASAVITQADAPNLVEPAAAVVGLGLGTAATLLAEVPMPAAYAAALLERIRAEYVLPRHAYGSVRVADHRFALAEGGVPEGGVFEGSVPEGSVPEAADFSANGLVAVVDGGAVIRTGVPSGHVQIQLAVLAAAPSEVEPGWEDVVEVSWRAREGRASVVAAEPQLQQQTPPWPGDYRLRVHTRGRDEVDHHYESYRLVVWAAPAAPTIIHQRSDALGHRLRGEPEPVRPARPERAYRWIQRSALSTAATVTVTTGATVDEVLRAFGADPTRPEPMALLQHVADWVAVLDVGDAILAVEFNGYLGSREPILCAASAQGRAASMFWNVNAVTRLSFAEHGELLAGFEPWGDVPAEPAVAAALDGLDFAELGDREEKGLLAVERFTGRGLREEDLARVEEAGLGYRVSSR</sequence>
<dbReference type="EMBL" id="FRCS01000009">
    <property type="protein sequence ID" value="SHN43759.1"/>
    <property type="molecule type" value="Genomic_DNA"/>
</dbReference>
<gene>
    <name evidence="2" type="ORF">SAMN05443668_109328</name>
</gene>
<proteinExistence type="predicted"/>
<feature type="region of interest" description="Disordered" evidence="1">
    <location>
        <begin position="25"/>
        <end position="87"/>
    </location>
</feature>
<evidence type="ECO:0000256" key="1">
    <source>
        <dbReference type="SAM" id="MobiDB-lite"/>
    </source>
</evidence>
<accession>A0A1M7RC93</accession>
<name>A0A1M7RC93_9ACTN</name>
<dbReference type="Proteomes" id="UP000184440">
    <property type="component" value="Unassembled WGS sequence"/>
</dbReference>
<feature type="region of interest" description="Disordered" evidence="1">
    <location>
        <begin position="184"/>
        <end position="203"/>
    </location>
</feature>
<dbReference type="AlphaFoldDB" id="A0A1M7RC93"/>
<dbReference type="RefSeq" id="WP_073260939.1">
    <property type="nucleotide sequence ID" value="NZ_FRCS01000009.1"/>
</dbReference>
<evidence type="ECO:0000313" key="3">
    <source>
        <dbReference type="Proteomes" id="UP000184440"/>
    </source>
</evidence>
<dbReference type="Pfam" id="PF20062">
    <property type="entry name" value="DUF6461"/>
    <property type="match status" value="1"/>
</dbReference>
<dbReference type="InterPro" id="IPR045592">
    <property type="entry name" value="DUF6461"/>
</dbReference>
<protein>
    <submittedName>
        <fullName evidence="2">Uncharacterized protein</fullName>
    </submittedName>
</protein>
<evidence type="ECO:0000313" key="2">
    <source>
        <dbReference type="EMBL" id="SHN43759.1"/>
    </source>
</evidence>
<organism evidence="2 3">
    <name type="scientific">Cryptosporangium aurantiacum</name>
    <dbReference type="NCBI Taxonomy" id="134849"/>
    <lineage>
        <taxon>Bacteria</taxon>
        <taxon>Bacillati</taxon>
        <taxon>Actinomycetota</taxon>
        <taxon>Actinomycetes</taxon>
        <taxon>Cryptosporangiales</taxon>
        <taxon>Cryptosporangiaceae</taxon>
        <taxon>Cryptosporangium</taxon>
    </lineage>
</organism>
<dbReference type="STRING" id="134849.SAMN05443668_109328"/>
<keyword evidence="3" id="KW-1185">Reference proteome</keyword>